<feature type="binding site" evidence="11">
    <location>
        <position position="319"/>
    </location>
    <ligand>
        <name>Zn(2+)</name>
        <dbReference type="ChEBI" id="CHEBI:29105"/>
        <note>catalytic</note>
    </ligand>
</feature>
<evidence type="ECO:0000259" key="15">
    <source>
        <dbReference type="Pfam" id="PF11838"/>
    </source>
</evidence>
<evidence type="ECO:0000256" key="11">
    <source>
        <dbReference type="PIRSR" id="PIRSR634016-3"/>
    </source>
</evidence>
<dbReference type="GO" id="GO:0005615">
    <property type="term" value="C:extracellular space"/>
    <property type="evidence" value="ECO:0007669"/>
    <property type="project" value="TreeGrafter"/>
</dbReference>
<reference evidence="18" key="1">
    <citation type="journal article" date="2014" name="Genome Biol.">
        <title>Genome analysis of a major urban malaria vector mosquito, Anopheles stephensi.</title>
        <authorList>
            <person name="Jiang X."/>
            <person name="Peery A."/>
            <person name="Hall A.B."/>
            <person name="Sharma A."/>
            <person name="Chen X.G."/>
            <person name="Waterhouse R.M."/>
            <person name="Komissarov A."/>
            <person name="Riehle M.M."/>
            <person name="Shouche Y."/>
            <person name="Sharakhova M.V."/>
            <person name="Lawson D."/>
            <person name="Pakpour N."/>
            <person name="Arensburger P."/>
            <person name="Davidson V.L."/>
            <person name="Eiglmeier K."/>
            <person name="Emrich S."/>
            <person name="George P."/>
            <person name="Kennedy R.C."/>
            <person name="Mane S.P."/>
            <person name="Maslen G."/>
            <person name="Oringanje C."/>
            <person name="Qi Y."/>
            <person name="Settlage R."/>
            <person name="Tojo M."/>
            <person name="Tubio J.M."/>
            <person name="Unger M.F."/>
            <person name="Wang B."/>
            <person name="Vernick K.D."/>
            <person name="Ribeiro J.M."/>
            <person name="James A.A."/>
            <person name="Michel K."/>
            <person name="Riehle M.A."/>
            <person name="Luckhart S."/>
            <person name="Sharakhov I.V."/>
            <person name="Tu Z."/>
        </authorList>
    </citation>
    <scope>NUCLEOTIDE SEQUENCE [LARGE SCALE GENOMIC DNA]</scope>
    <source>
        <strain evidence="18">Indian</strain>
    </source>
</reference>
<feature type="site" description="Transition state stabilizer" evidence="12">
    <location>
        <position position="401"/>
    </location>
</feature>
<evidence type="ECO:0000256" key="7">
    <source>
        <dbReference type="ARBA" id="ARBA00022833"/>
    </source>
</evidence>
<feature type="domain" description="Aminopeptidase N-like N-terminal" evidence="16">
    <location>
        <begin position="24"/>
        <end position="210"/>
    </location>
</feature>
<keyword evidence="5 11" id="KW-0479">Metal-binding</keyword>
<dbReference type="GO" id="GO:0005737">
    <property type="term" value="C:cytoplasm"/>
    <property type="evidence" value="ECO:0007669"/>
    <property type="project" value="TreeGrafter"/>
</dbReference>
<dbReference type="Gene3D" id="1.10.390.10">
    <property type="entry name" value="Neutral Protease Domain 2"/>
    <property type="match status" value="1"/>
</dbReference>
<comment type="cofactor">
    <cofactor evidence="11 13">
        <name>Zn(2+)</name>
        <dbReference type="ChEBI" id="CHEBI:29105"/>
    </cofactor>
    <text evidence="11 13">Binds 1 zinc ion per subunit.</text>
</comment>
<feature type="binding site" evidence="11">
    <location>
        <position position="315"/>
    </location>
    <ligand>
        <name>Zn(2+)</name>
        <dbReference type="ChEBI" id="CHEBI:29105"/>
        <note>catalytic</note>
    </ligand>
</feature>
<evidence type="ECO:0000256" key="5">
    <source>
        <dbReference type="ARBA" id="ARBA00022723"/>
    </source>
</evidence>
<dbReference type="PANTHER" id="PTHR11533:SF290">
    <property type="entry name" value="AMINOPEPTIDASE"/>
    <property type="match status" value="1"/>
</dbReference>
<evidence type="ECO:0000313" key="18">
    <source>
        <dbReference type="Proteomes" id="UP000076408"/>
    </source>
</evidence>
<dbReference type="Gene3D" id="2.60.40.1910">
    <property type="match status" value="1"/>
</dbReference>
<dbReference type="GO" id="GO:0098552">
    <property type="term" value="C:side of membrane"/>
    <property type="evidence" value="ECO:0007669"/>
    <property type="project" value="UniProtKB-KW"/>
</dbReference>
<dbReference type="InterPro" id="IPR045357">
    <property type="entry name" value="Aminopeptidase_N-like_N"/>
</dbReference>
<dbReference type="EC" id="3.4.11.-" evidence="13"/>
<evidence type="ECO:0000256" key="10">
    <source>
        <dbReference type="PIRSR" id="PIRSR634016-1"/>
    </source>
</evidence>
<comment type="subcellular location">
    <subcellularLocation>
        <location evidence="1">Cell membrane</location>
        <topology evidence="1">Lipid-anchor</topology>
        <topology evidence="1">GPI-anchor</topology>
    </subcellularLocation>
</comment>
<dbReference type="Pfam" id="PF11838">
    <property type="entry name" value="ERAP1_C"/>
    <property type="match status" value="1"/>
</dbReference>
<evidence type="ECO:0000259" key="16">
    <source>
        <dbReference type="Pfam" id="PF17900"/>
    </source>
</evidence>
<evidence type="ECO:0000256" key="13">
    <source>
        <dbReference type="RuleBase" id="RU364040"/>
    </source>
</evidence>
<evidence type="ECO:0000256" key="4">
    <source>
        <dbReference type="ARBA" id="ARBA00022670"/>
    </source>
</evidence>
<evidence type="ECO:0000256" key="9">
    <source>
        <dbReference type="ARBA" id="ARBA00023288"/>
    </source>
</evidence>
<dbReference type="InterPro" id="IPR014782">
    <property type="entry name" value="Peptidase_M1_dom"/>
</dbReference>
<dbReference type="GO" id="GO:0042277">
    <property type="term" value="F:peptide binding"/>
    <property type="evidence" value="ECO:0007669"/>
    <property type="project" value="TreeGrafter"/>
</dbReference>
<keyword evidence="4 13" id="KW-0645">Protease</keyword>
<dbReference type="InterPro" id="IPR034016">
    <property type="entry name" value="M1_APN-typ"/>
</dbReference>
<keyword evidence="3" id="KW-0336">GPI-anchor</keyword>
<evidence type="ECO:0000256" key="8">
    <source>
        <dbReference type="ARBA" id="ARBA00023049"/>
    </source>
</evidence>
<dbReference type="STRING" id="30069.A0A182YG72"/>
<keyword evidence="3" id="KW-0325">Glycoprotein</keyword>
<dbReference type="Gene3D" id="2.60.40.1730">
    <property type="entry name" value="tricorn interacting facor f3 domain"/>
    <property type="match status" value="1"/>
</dbReference>
<dbReference type="Pfam" id="PF01433">
    <property type="entry name" value="Peptidase_M1"/>
    <property type="match status" value="1"/>
</dbReference>
<dbReference type="OMA" id="GCMYENI"/>
<dbReference type="VEuPathDB" id="VectorBase:ASTEI07458"/>
<feature type="domain" description="Peptidase M1 membrane alanine aminopeptidase" evidence="14">
    <location>
        <begin position="242"/>
        <end position="464"/>
    </location>
</feature>
<dbReference type="GO" id="GO:0008270">
    <property type="term" value="F:zinc ion binding"/>
    <property type="evidence" value="ECO:0007669"/>
    <property type="project" value="UniProtKB-UniRule"/>
</dbReference>
<dbReference type="InterPro" id="IPR001930">
    <property type="entry name" value="Peptidase_M1"/>
</dbReference>
<dbReference type="AlphaFoldDB" id="A0A182YG72"/>
<proteinExistence type="inferred from homology"/>
<feature type="domain" description="ERAP1-like C-terminal" evidence="15">
    <location>
        <begin position="548"/>
        <end position="867"/>
    </location>
</feature>
<keyword evidence="8 13" id="KW-0482">Metalloprotease</keyword>
<comment type="similarity">
    <text evidence="2 13">Belongs to the peptidase M1 family.</text>
</comment>
<evidence type="ECO:0000313" key="17">
    <source>
        <dbReference type="EnsemblMetazoa" id="ASTEI07458-PA"/>
    </source>
</evidence>
<dbReference type="GO" id="GO:0006508">
    <property type="term" value="P:proteolysis"/>
    <property type="evidence" value="ECO:0007669"/>
    <property type="project" value="UniProtKB-KW"/>
</dbReference>
<keyword evidence="13" id="KW-0031">Aminopeptidase</keyword>
<dbReference type="InterPro" id="IPR050344">
    <property type="entry name" value="Peptidase_M1_aminopeptidases"/>
</dbReference>
<evidence type="ECO:0000256" key="12">
    <source>
        <dbReference type="PIRSR" id="PIRSR634016-4"/>
    </source>
</evidence>
<keyword evidence="18" id="KW-1185">Reference proteome</keyword>
<dbReference type="CDD" id="cd09601">
    <property type="entry name" value="M1_APN-Q_like"/>
    <property type="match status" value="1"/>
</dbReference>
<evidence type="ECO:0000256" key="6">
    <source>
        <dbReference type="ARBA" id="ARBA00022801"/>
    </source>
</evidence>
<dbReference type="Proteomes" id="UP000076408">
    <property type="component" value="Unassembled WGS sequence"/>
</dbReference>
<dbReference type="GO" id="GO:0043171">
    <property type="term" value="P:peptide catabolic process"/>
    <property type="evidence" value="ECO:0007669"/>
    <property type="project" value="TreeGrafter"/>
</dbReference>
<evidence type="ECO:0000256" key="3">
    <source>
        <dbReference type="ARBA" id="ARBA00022622"/>
    </source>
</evidence>
<dbReference type="Gene3D" id="1.25.50.20">
    <property type="match status" value="1"/>
</dbReference>
<dbReference type="SUPFAM" id="SSF63737">
    <property type="entry name" value="Leukotriene A4 hydrolase N-terminal domain"/>
    <property type="match status" value="1"/>
</dbReference>
<dbReference type="SUPFAM" id="SSF55486">
    <property type="entry name" value="Metalloproteases ('zincins'), catalytic domain"/>
    <property type="match status" value="1"/>
</dbReference>
<dbReference type="PANTHER" id="PTHR11533">
    <property type="entry name" value="PROTEASE M1 ZINC METALLOPROTEASE"/>
    <property type="match status" value="1"/>
</dbReference>
<keyword evidence="6 13" id="KW-0378">Hydrolase</keyword>
<dbReference type="InterPro" id="IPR042097">
    <property type="entry name" value="Aminopeptidase_N-like_N_sf"/>
</dbReference>
<dbReference type="EnsemblMetazoa" id="ASTEI07458-RA">
    <property type="protein sequence ID" value="ASTEI07458-PA"/>
    <property type="gene ID" value="ASTEI07458"/>
</dbReference>
<evidence type="ECO:0000256" key="2">
    <source>
        <dbReference type="ARBA" id="ARBA00010136"/>
    </source>
</evidence>
<dbReference type="InterPro" id="IPR027268">
    <property type="entry name" value="Peptidase_M4/M1_CTD_sf"/>
</dbReference>
<dbReference type="InterPro" id="IPR024571">
    <property type="entry name" value="ERAP1-like_C_dom"/>
</dbReference>
<dbReference type="Pfam" id="PF17900">
    <property type="entry name" value="Peptidase_M1_N"/>
    <property type="match status" value="1"/>
</dbReference>
<evidence type="ECO:0000256" key="1">
    <source>
        <dbReference type="ARBA" id="ARBA00004609"/>
    </source>
</evidence>
<keyword evidence="7 11" id="KW-0862">Zinc</keyword>
<evidence type="ECO:0000259" key="14">
    <source>
        <dbReference type="Pfam" id="PF01433"/>
    </source>
</evidence>
<dbReference type="PRINTS" id="PR00756">
    <property type="entry name" value="ALADIPTASE"/>
</dbReference>
<feature type="binding site" evidence="11">
    <location>
        <position position="338"/>
    </location>
    <ligand>
        <name>Zn(2+)</name>
        <dbReference type="ChEBI" id="CHEBI:29105"/>
        <note>catalytic</note>
    </ligand>
</feature>
<organism evidence="17 18">
    <name type="scientific">Anopheles stephensi</name>
    <name type="common">Indo-Pakistan malaria mosquito</name>
    <dbReference type="NCBI Taxonomy" id="30069"/>
    <lineage>
        <taxon>Eukaryota</taxon>
        <taxon>Metazoa</taxon>
        <taxon>Ecdysozoa</taxon>
        <taxon>Arthropoda</taxon>
        <taxon>Hexapoda</taxon>
        <taxon>Insecta</taxon>
        <taxon>Pterygota</taxon>
        <taxon>Neoptera</taxon>
        <taxon>Endopterygota</taxon>
        <taxon>Diptera</taxon>
        <taxon>Nematocera</taxon>
        <taxon>Culicoidea</taxon>
        <taxon>Culicidae</taxon>
        <taxon>Anophelinae</taxon>
        <taxon>Anopheles</taxon>
    </lineage>
</organism>
<dbReference type="GO" id="GO:0005886">
    <property type="term" value="C:plasma membrane"/>
    <property type="evidence" value="ECO:0007669"/>
    <property type="project" value="UniProtKB-SubCell"/>
</dbReference>
<keyword evidence="9" id="KW-0449">Lipoprotein</keyword>
<protein>
    <recommendedName>
        <fullName evidence="13">Aminopeptidase</fullName>
        <ecNumber evidence="13">3.4.11.-</ecNumber>
    </recommendedName>
</protein>
<feature type="active site" description="Proton acceptor" evidence="10">
    <location>
        <position position="316"/>
    </location>
</feature>
<reference evidence="17" key="2">
    <citation type="submission" date="2020-05" db="UniProtKB">
        <authorList>
            <consortium name="EnsemblMetazoa"/>
        </authorList>
    </citation>
    <scope>IDENTIFICATION</scope>
    <source>
        <strain evidence="17">Indian</strain>
    </source>
</reference>
<accession>A0A182YG72</accession>
<dbReference type="VEuPathDB" id="VectorBase:ASTEI20_043521"/>
<dbReference type="VEuPathDB" id="VectorBase:ASTE001414"/>
<name>A0A182YG72_ANOST</name>
<dbReference type="GO" id="GO:0070006">
    <property type="term" value="F:metalloaminopeptidase activity"/>
    <property type="evidence" value="ECO:0007669"/>
    <property type="project" value="TreeGrafter"/>
</dbReference>
<sequence length="934" mass="106359">MSLLNNEEADIGSSDYRLPPVSEPLYYDLYLDMTNDSFTSYSGTVDITIKYTGNGSSFSFNSVDLVINETSVRVTRVDGTEVPLKSFIISRQFEQLHFEADEMLETEASYKVHLGFTGQIKTDFFKGIYRSSYRVGSETKYLATTFLAATYARSVFPCYDEPAYKARFNVKIRHLSHHTALSNMPVTNSLQFDGYSETTFDTTPLMSTYLVAFVVSEMKTLSSDQELFRVFAPENKVNDTIYAHDFAVRAVRALETHFGRQNQMPKIDLVGIPDFAMGAMENWGLITFREDYLIYEGEEETTAFAKQRIASVITHELVHMWFGNEVTPEWWTYVWLNEGFANFFEYYITSQLEPSWKFWEQFVLRNVHTALSKDCHSSARPMNYYATDPAILNELYDYVVYDKSASVIRMMQSVIGIDTFRQAINDYLRSRSYLSTRPEYLYTSIEKFRTVDLPASVETIFESWANAPGYPVVTVTVDRTKRTLTASQKRFWMPNEVETAPENKLFYIPLNYASSVSSSSTFEDTAPTFWLTPTEPTTTISIESGIEWLVVNKQQTGYYRVNYDEESWHKLITVLNSDRFDELVPVINRAQLVDDVANLARAGEVGYNVALSLMQYLERETEYIPWSTAYNALLFLDRMYSGAMQYERLASFIRSITGCMYENILLTGPMDHISRLHRGNTVYLACYSGVQTCLVDANALATKAVEDPTYTIPEEVQPAVFCALHKYPVAALNVQRDLFERYVQSAKTPQQLEMVNRFLTSIGCAQNETDLEYYLALTSYNYPGLPITAEQRNQIYLGLITGSPTTRLTALRYMHEHFSTVTYLLTSVTSIFTELGNRINSRLQYEMLKNIVDEYGATLSTSARAAADAALVQANQNIQWVEKHSEHITSWLVEKEYEGTTEKPPGGGTVVHSVGMLAAFGSTLILLASHAILL</sequence>
<keyword evidence="3" id="KW-0472">Membrane</keyword>